<feature type="chain" id="PRO_5035803320" description="Secreted protein" evidence="2">
    <location>
        <begin position="20"/>
        <end position="208"/>
    </location>
</feature>
<dbReference type="Proteomes" id="UP000823388">
    <property type="component" value="Chromosome 3K"/>
</dbReference>
<keyword evidence="2" id="KW-0732">Signal</keyword>
<evidence type="ECO:0000256" key="1">
    <source>
        <dbReference type="SAM" id="MobiDB-lite"/>
    </source>
</evidence>
<feature type="compositionally biased region" description="Basic and acidic residues" evidence="1">
    <location>
        <begin position="150"/>
        <end position="160"/>
    </location>
</feature>
<evidence type="ECO:0000256" key="2">
    <source>
        <dbReference type="SAM" id="SignalP"/>
    </source>
</evidence>
<feature type="region of interest" description="Disordered" evidence="1">
    <location>
        <begin position="138"/>
        <end position="208"/>
    </location>
</feature>
<keyword evidence="4" id="KW-1185">Reference proteome</keyword>
<comment type="caution">
    <text evidence="3">The sequence shown here is derived from an EMBL/GenBank/DDBJ whole genome shotgun (WGS) entry which is preliminary data.</text>
</comment>
<feature type="compositionally biased region" description="Polar residues" evidence="1">
    <location>
        <begin position="188"/>
        <end position="208"/>
    </location>
</feature>
<feature type="signal peptide" evidence="2">
    <location>
        <begin position="1"/>
        <end position="19"/>
    </location>
</feature>
<evidence type="ECO:0000313" key="4">
    <source>
        <dbReference type="Proteomes" id="UP000823388"/>
    </source>
</evidence>
<evidence type="ECO:0008006" key="5">
    <source>
        <dbReference type="Google" id="ProtNLM"/>
    </source>
</evidence>
<name>A0A8T0UY88_PANVG</name>
<gene>
    <name evidence="3" type="ORF">PVAP13_3KG161000</name>
</gene>
<accession>A0A8T0UY88</accession>
<protein>
    <recommendedName>
        <fullName evidence="5">Secreted protein</fullName>
    </recommendedName>
</protein>
<sequence>MLWATASAAATALAPPTASLPPPSAPHQDCVALEFGGARARCCSHGWRHCRTHWLPWPCAACSRRAEESCGGGGRLRWTKTGEPLPQQLSRWCATRDETVLPGLPMWMWCQNVPLDWRHQKYLKFFLHHPPSVRWYKFLPDPSQQGHGTRVPDAEKRRQDNFLQAPAPGPTPSPSSPTRRLPGRLVLANNTSTPHPLNTSSTASPSPT</sequence>
<proteinExistence type="predicted"/>
<dbReference type="EMBL" id="CM029041">
    <property type="protein sequence ID" value="KAG2625019.1"/>
    <property type="molecule type" value="Genomic_DNA"/>
</dbReference>
<organism evidence="3 4">
    <name type="scientific">Panicum virgatum</name>
    <name type="common">Blackwell switchgrass</name>
    <dbReference type="NCBI Taxonomy" id="38727"/>
    <lineage>
        <taxon>Eukaryota</taxon>
        <taxon>Viridiplantae</taxon>
        <taxon>Streptophyta</taxon>
        <taxon>Embryophyta</taxon>
        <taxon>Tracheophyta</taxon>
        <taxon>Spermatophyta</taxon>
        <taxon>Magnoliopsida</taxon>
        <taxon>Liliopsida</taxon>
        <taxon>Poales</taxon>
        <taxon>Poaceae</taxon>
        <taxon>PACMAD clade</taxon>
        <taxon>Panicoideae</taxon>
        <taxon>Panicodae</taxon>
        <taxon>Paniceae</taxon>
        <taxon>Panicinae</taxon>
        <taxon>Panicum</taxon>
        <taxon>Panicum sect. Hiantes</taxon>
    </lineage>
</organism>
<reference evidence="3" key="1">
    <citation type="submission" date="2020-05" db="EMBL/GenBank/DDBJ databases">
        <title>WGS assembly of Panicum virgatum.</title>
        <authorList>
            <person name="Lovell J.T."/>
            <person name="Jenkins J."/>
            <person name="Shu S."/>
            <person name="Juenger T.E."/>
            <person name="Schmutz J."/>
        </authorList>
    </citation>
    <scope>NUCLEOTIDE SEQUENCE</scope>
    <source>
        <strain evidence="3">AP13</strain>
    </source>
</reference>
<dbReference type="AlphaFoldDB" id="A0A8T0UY88"/>
<evidence type="ECO:0000313" key="3">
    <source>
        <dbReference type="EMBL" id="KAG2625019.1"/>
    </source>
</evidence>
<feature type="compositionally biased region" description="Low complexity" evidence="1">
    <location>
        <begin position="176"/>
        <end position="185"/>
    </location>
</feature>